<accession>A0ABR5SF70</accession>
<protein>
    <submittedName>
        <fullName evidence="8">Flagellar basal body rod protein FlgG</fullName>
    </submittedName>
</protein>
<name>A0ABR5SF70_9BACT</name>
<dbReference type="Pfam" id="PF00460">
    <property type="entry name" value="Flg_bb_rod"/>
    <property type="match status" value="1"/>
</dbReference>
<proteinExistence type="inferred from homology"/>
<gene>
    <name evidence="8" type="ORF">ASN18_1748</name>
</gene>
<dbReference type="InterPro" id="IPR012836">
    <property type="entry name" value="FlgF"/>
</dbReference>
<evidence type="ECO:0000256" key="4">
    <source>
        <dbReference type="RuleBase" id="RU362116"/>
    </source>
</evidence>
<comment type="similarity">
    <text evidence="2 4">Belongs to the flagella basal body rod proteins family.</text>
</comment>
<sequence>MYKGSYIAASGMVVKQRQMELVSNNLANTTTFGYKQDRVSFRDVYISEINGVQQQGDPRDMTYTDVYYTDHSEGAFQSTGNPLDVAIGGRGYFSVEGNKYTRAGNFTLDVEGYIVTKTGDKVLGSSGPIQIQTGNVQDIQIGSDGTISVDGTIIDTLSVVDFPDTKNVIKQGNNFFVSTDQPVESTATVNQGHIEFSNVNVIQEMVTMIELLREYESQQKVVQAFDDATSKVTNDMARL</sequence>
<dbReference type="SUPFAM" id="SSF117143">
    <property type="entry name" value="Flagellar hook protein flgE"/>
    <property type="match status" value="1"/>
</dbReference>
<reference evidence="8 9" key="1">
    <citation type="submission" date="2015-11" db="EMBL/GenBank/DDBJ databases">
        <authorList>
            <person name="Lin W."/>
        </authorList>
    </citation>
    <scope>NUCLEOTIDE SEQUENCE [LARGE SCALE GENOMIC DNA]</scope>
    <source>
        <strain evidence="8 9">HCH-1</strain>
    </source>
</reference>
<evidence type="ECO:0000256" key="3">
    <source>
        <dbReference type="ARBA" id="ARBA00023143"/>
    </source>
</evidence>
<feature type="domain" description="Flagellar basal-body/hook protein C-terminal" evidence="6">
    <location>
        <begin position="191"/>
        <end position="233"/>
    </location>
</feature>
<evidence type="ECO:0000313" key="9">
    <source>
        <dbReference type="Proteomes" id="UP000060487"/>
    </source>
</evidence>
<evidence type="ECO:0000259" key="5">
    <source>
        <dbReference type="Pfam" id="PF00460"/>
    </source>
</evidence>
<evidence type="ECO:0000256" key="1">
    <source>
        <dbReference type="ARBA" id="ARBA00004117"/>
    </source>
</evidence>
<comment type="caution">
    <text evidence="8">The sequence shown here is derived from an EMBL/GenBank/DDBJ whole genome shotgun (WGS) entry which is preliminary data.</text>
</comment>
<dbReference type="InterPro" id="IPR037925">
    <property type="entry name" value="FlgE/F/G-like"/>
</dbReference>
<dbReference type="RefSeq" id="WP_085052365.1">
    <property type="nucleotide sequence ID" value="NZ_LNQR01000062.1"/>
</dbReference>
<dbReference type="InterPro" id="IPR020013">
    <property type="entry name" value="Flagellar_FlgE/F/G"/>
</dbReference>
<dbReference type="Pfam" id="PF06429">
    <property type="entry name" value="Flg_bbr_C"/>
    <property type="match status" value="1"/>
</dbReference>
<evidence type="ECO:0000259" key="7">
    <source>
        <dbReference type="Pfam" id="PF22692"/>
    </source>
</evidence>
<dbReference type="InterPro" id="IPR010930">
    <property type="entry name" value="Flg_bb/hook_C_dom"/>
</dbReference>
<dbReference type="EMBL" id="LNQR01000062">
    <property type="protein sequence ID" value="KWT85392.1"/>
    <property type="molecule type" value="Genomic_DNA"/>
</dbReference>
<dbReference type="Pfam" id="PF22692">
    <property type="entry name" value="LlgE_F_G_D1"/>
    <property type="match status" value="1"/>
</dbReference>
<evidence type="ECO:0000313" key="8">
    <source>
        <dbReference type="EMBL" id="KWT85392.1"/>
    </source>
</evidence>
<dbReference type="InterPro" id="IPR053967">
    <property type="entry name" value="LlgE_F_G-like_D1"/>
</dbReference>
<dbReference type="NCBIfam" id="TIGR03506">
    <property type="entry name" value="FlgEFG_subfam"/>
    <property type="match status" value="1"/>
</dbReference>
<organism evidence="8 9">
    <name type="scientific">Candidatus Magnetominusculus xianensis</name>
    <dbReference type="NCBI Taxonomy" id="1748249"/>
    <lineage>
        <taxon>Bacteria</taxon>
        <taxon>Pseudomonadati</taxon>
        <taxon>Nitrospirota</taxon>
        <taxon>Nitrospiria</taxon>
        <taxon>Nitrospirales</taxon>
        <taxon>Nitrospiraceae</taxon>
        <taxon>Candidatus Magnetominusculus</taxon>
    </lineage>
</organism>
<dbReference type="Proteomes" id="UP000060487">
    <property type="component" value="Unassembled WGS sequence"/>
</dbReference>
<keyword evidence="8" id="KW-0282">Flagellum</keyword>
<evidence type="ECO:0000256" key="2">
    <source>
        <dbReference type="ARBA" id="ARBA00009677"/>
    </source>
</evidence>
<keyword evidence="8" id="KW-0969">Cilium</keyword>
<evidence type="ECO:0000259" key="6">
    <source>
        <dbReference type="Pfam" id="PF06429"/>
    </source>
</evidence>
<keyword evidence="8" id="KW-0966">Cell projection</keyword>
<dbReference type="PANTHER" id="PTHR30435">
    <property type="entry name" value="FLAGELLAR PROTEIN"/>
    <property type="match status" value="1"/>
</dbReference>
<feature type="domain" description="Flagellar hook protein FlgE/F/G-like D1" evidence="7">
    <location>
        <begin position="86"/>
        <end position="149"/>
    </location>
</feature>
<dbReference type="NCBIfam" id="TIGR02490">
    <property type="entry name" value="flgF"/>
    <property type="match status" value="1"/>
</dbReference>
<dbReference type="PANTHER" id="PTHR30435:SF19">
    <property type="entry name" value="FLAGELLAR BASAL-BODY ROD PROTEIN FLGG"/>
    <property type="match status" value="1"/>
</dbReference>
<dbReference type="InterPro" id="IPR001444">
    <property type="entry name" value="Flag_bb_rod_N"/>
</dbReference>
<keyword evidence="9" id="KW-1185">Reference proteome</keyword>
<comment type="subcellular location">
    <subcellularLocation>
        <location evidence="1 4">Bacterial flagellum basal body</location>
    </subcellularLocation>
</comment>
<keyword evidence="3 4" id="KW-0975">Bacterial flagellum</keyword>
<feature type="domain" description="Flagellar basal body rod protein N-terminal" evidence="5">
    <location>
        <begin position="6"/>
        <end position="35"/>
    </location>
</feature>